<reference evidence="3" key="1">
    <citation type="journal article" date="2015" name="Nat. Genet.">
        <title>The genome and transcriptome of the zoonotic hookworm Ancylostoma ceylanicum identify infection-specific gene families.</title>
        <authorList>
            <person name="Schwarz E.M."/>
            <person name="Hu Y."/>
            <person name="Antoshechkin I."/>
            <person name="Miller M.M."/>
            <person name="Sternberg P.W."/>
            <person name="Aroian R.V."/>
        </authorList>
    </citation>
    <scope>NUCLEOTIDE SEQUENCE</scope>
    <source>
        <strain evidence="3">HY135</strain>
    </source>
</reference>
<keyword evidence="1" id="KW-0472">Membrane</keyword>
<proteinExistence type="predicted"/>
<keyword evidence="1" id="KW-0812">Transmembrane</keyword>
<name>A0A016UDY4_9BILA</name>
<evidence type="ECO:0000256" key="1">
    <source>
        <dbReference type="SAM" id="Phobius"/>
    </source>
</evidence>
<protein>
    <submittedName>
        <fullName evidence="2">Uncharacterized protein</fullName>
    </submittedName>
</protein>
<dbReference type="OrthoDB" id="10526320at2759"/>
<gene>
    <name evidence="2" type="primary">Acey_s0044.g960</name>
    <name evidence="2" type="ORF">Y032_0044g960</name>
</gene>
<feature type="transmembrane region" description="Helical" evidence="1">
    <location>
        <begin position="69"/>
        <end position="90"/>
    </location>
</feature>
<feature type="transmembrane region" description="Helical" evidence="1">
    <location>
        <begin position="31"/>
        <end position="49"/>
    </location>
</feature>
<accession>A0A016UDY4</accession>
<organism evidence="2 3">
    <name type="scientific">Ancylostoma ceylanicum</name>
    <dbReference type="NCBI Taxonomy" id="53326"/>
    <lineage>
        <taxon>Eukaryota</taxon>
        <taxon>Metazoa</taxon>
        <taxon>Ecdysozoa</taxon>
        <taxon>Nematoda</taxon>
        <taxon>Chromadorea</taxon>
        <taxon>Rhabditida</taxon>
        <taxon>Rhabditina</taxon>
        <taxon>Rhabditomorpha</taxon>
        <taxon>Strongyloidea</taxon>
        <taxon>Ancylostomatidae</taxon>
        <taxon>Ancylostomatinae</taxon>
        <taxon>Ancylostoma</taxon>
    </lineage>
</organism>
<dbReference type="Proteomes" id="UP000024635">
    <property type="component" value="Unassembled WGS sequence"/>
</dbReference>
<evidence type="ECO:0000313" key="3">
    <source>
        <dbReference type="Proteomes" id="UP000024635"/>
    </source>
</evidence>
<dbReference type="AlphaFoldDB" id="A0A016UDY4"/>
<evidence type="ECO:0000313" key="2">
    <source>
        <dbReference type="EMBL" id="EYC13385.1"/>
    </source>
</evidence>
<comment type="caution">
    <text evidence="2">The sequence shown here is derived from an EMBL/GenBank/DDBJ whole genome shotgun (WGS) entry which is preliminary data.</text>
</comment>
<keyword evidence="1" id="KW-1133">Transmembrane helix</keyword>
<sequence>MMPESEQSPETLSGVFRDVTSIRACSNDRTIRLVTTLLVLGLCLWHPVLPHCQDHAEGVFEQKYLFIHQLINTSSVGFFYCLYPLLLLMLDINRLRAMSTSDKKAVNPTPLKVGSYRVSE</sequence>
<dbReference type="EMBL" id="JARK01001380">
    <property type="protein sequence ID" value="EYC13385.1"/>
    <property type="molecule type" value="Genomic_DNA"/>
</dbReference>
<keyword evidence="3" id="KW-1185">Reference proteome</keyword>